<comment type="similarity">
    <text evidence="1 3">Belongs to the type-B carboxylesterase/lipase family.</text>
</comment>
<dbReference type="GO" id="GO:0016787">
    <property type="term" value="F:hydrolase activity"/>
    <property type="evidence" value="ECO:0007669"/>
    <property type="project" value="UniProtKB-KW"/>
</dbReference>
<dbReference type="EMBL" id="JAGMVJ010000010">
    <property type="protein sequence ID" value="KAH7086983.1"/>
    <property type="molecule type" value="Genomic_DNA"/>
</dbReference>
<keyword evidence="3" id="KW-0732">Signal</keyword>
<evidence type="ECO:0000313" key="6">
    <source>
        <dbReference type="Proteomes" id="UP000813461"/>
    </source>
</evidence>
<keyword evidence="6" id="KW-1185">Reference proteome</keyword>
<feature type="domain" description="Carboxylesterase type B" evidence="4">
    <location>
        <begin position="23"/>
        <end position="521"/>
    </location>
</feature>
<dbReference type="InterPro" id="IPR050309">
    <property type="entry name" value="Type-B_Carboxylest/Lipase"/>
</dbReference>
<dbReference type="SUPFAM" id="SSF53474">
    <property type="entry name" value="alpha/beta-Hydrolases"/>
    <property type="match status" value="1"/>
</dbReference>
<dbReference type="OrthoDB" id="408631at2759"/>
<dbReference type="PROSITE" id="PS00941">
    <property type="entry name" value="CARBOXYLESTERASE_B_2"/>
    <property type="match status" value="1"/>
</dbReference>
<dbReference type="InterPro" id="IPR019819">
    <property type="entry name" value="Carboxylesterase_B_CS"/>
</dbReference>
<dbReference type="Pfam" id="PF00135">
    <property type="entry name" value="COesterase"/>
    <property type="match status" value="1"/>
</dbReference>
<protein>
    <recommendedName>
        <fullName evidence="3">Carboxylic ester hydrolase</fullName>
        <ecNumber evidence="3">3.1.1.-</ecNumber>
    </recommendedName>
</protein>
<dbReference type="InterPro" id="IPR002018">
    <property type="entry name" value="CarbesteraseB"/>
</dbReference>
<dbReference type="PANTHER" id="PTHR11559">
    <property type="entry name" value="CARBOXYLESTERASE"/>
    <property type="match status" value="1"/>
</dbReference>
<sequence>MAWSRIALLPFVYSSVVIATTPLGNYLGNTSIDGLTQYLGIRYARPPVGDLRFAPPQPWQSLDDAIVDATAYGPGCPQLPGFELYNGLSEDCLTLNIVAPSCADTESSLLPVMFFIHGGGNYNGQSIFYNGTALVQHSVEIGKPTIYVGFNYRLGGFGFLTSPEFNDAGLSNLGLMDQRLALQWVHDNIAEFGGDLEKVTIFGESAGAANCWAQSHFAHTQGDDEKYFRAMITQSGAPGSPSFPAAVNPSDGIESYDRLLEGTNCTGSTDKIACLRAVPYDAIAPILINGSIADFTIDDVWFKESFLELLEAEEYLKIPTVHGANLDEGSAFMPDVFNFPNTSELVATIASYLENNLNLAATVIAAYNNVSLVDLGKGYNADPTAPDDFYHAMAVYSDTWMHLGRRAWLRKASQTQPTWGYVFEQQPPLSTLNLSYEYPGFSEDYYRRLGVYHGAELPYVFGEVSSVANHTDGDVHLASKMMSWWITFAHELNPNCDNESIYWARYNTTADGTLMFLQEQGGRSVTSGGDTMRQTVYDAWNSARSAIQLSEPY</sequence>
<evidence type="ECO:0000256" key="3">
    <source>
        <dbReference type="RuleBase" id="RU361235"/>
    </source>
</evidence>
<evidence type="ECO:0000313" key="5">
    <source>
        <dbReference type="EMBL" id="KAH7086983.1"/>
    </source>
</evidence>
<keyword evidence="2 3" id="KW-0378">Hydrolase</keyword>
<comment type="caution">
    <text evidence="5">The sequence shown here is derived from an EMBL/GenBank/DDBJ whole genome shotgun (WGS) entry which is preliminary data.</text>
</comment>
<feature type="chain" id="PRO_5035487695" description="Carboxylic ester hydrolase" evidence="3">
    <location>
        <begin position="20"/>
        <end position="553"/>
    </location>
</feature>
<dbReference type="PROSITE" id="PS00122">
    <property type="entry name" value="CARBOXYLESTERASE_B_1"/>
    <property type="match status" value="1"/>
</dbReference>
<gene>
    <name evidence="5" type="ORF">FB567DRAFT_56508</name>
</gene>
<feature type="signal peptide" evidence="3">
    <location>
        <begin position="1"/>
        <end position="19"/>
    </location>
</feature>
<dbReference type="InterPro" id="IPR029058">
    <property type="entry name" value="AB_hydrolase_fold"/>
</dbReference>
<dbReference type="Gene3D" id="3.40.50.1820">
    <property type="entry name" value="alpha/beta hydrolase"/>
    <property type="match status" value="1"/>
</dbReference>
<accession>A0A8K0VZ05</accession>
<dbReference type="AlphaFoldDB" id="A0A8K0VZ05"/>
<evidence type="ECO:0000259" key="4">
    <source>
        <dbReference type="Pfam" id="PF00135"/>
    </source>
</evidence>
<dbReference type="Proteomes" id="UP000813461">
    <property type="component" value="Unassembled WGS sequence"/>
</dbReference>
<dbReference type="InterPro" id="IPR019826">
    <property type="entry name" value="Carboxylesterase_B_AS"/>
</dbReference>
<name>A0A8K0VZ05_9PLEO</name>
<dbReference type="EC" id="3.1.1.-" evidence="3"/>
<proteinExistence type="inferred from homology"/>
<reference evidence="5" key="1">
    <citation type="journal article" date="2021" name="Nat. Commun.">
        <title>Genetic determinants of endophytism in the Arabidopsis root mycobiome.</title>
        <authorList>
            <person name="Mesny F."/>
            <person name="Miyauchi S."/>
            <person name="Thiergart T."/>
            <person name="Pickel B."/>
            <person name="Atanasova L."/>
            <person name="Karlsson M."/>
            <person name="Huettel B."/>
            <person name="Barry K.W."/>
            <person name="Haridas S."/>
            <person name="Chen C."/>
            <person name="Bauer D."/>
            <person name="Andreopoulos W."/>
            <person name="Pangilinan J."/>
            <person name="LaButti K."/>
            <person name="Riley R."/>
            <person name="Lipzen A."/>
            <person name="Clum A."/>
            <person name="Drula E."/>
            <person name="Henrissat B."/>
            <person name="Kohler A."/>
            <person name="Grigoriev I.V."/>
            <person name="Martin F.M."/>
            <person name="Hacquard S."/>
        </authorList>
    </citation>
    <scope>NUCLEOTIDE SEQUENCE</scope>
    <source>
        <strain evidence="5">MPI-SDFR-AT-0120</strain>
    </source>
</reference>
<evidence type="ECO:0000256" key="2">
    <source>
        <dbReference type="ARBA" id="ARBA00022801"/>
    </source>
</evidence>
<evidence type="ECO:0000256" key="1">
    <source>
        <dbReference type="ARBA" id="ARBA00005964"/>
    </source>
</evidence>
<organism evidence="5 6">
    <name type="scientific">Paraphoma chrysanthemicola</name>
    <dbReference type="NCBI Taxonomy" id="798071"/>
    <lineage>
        <taxon>Eukaryota</taxon>
        <taxon>Fungi</taxon>
        <taxon>Dikarya</taxon>
        <taxon>Ascomycota</taxon>
        <taxon>Pezizomycotina</taxon>
        <taxon>Dothideomycetes</taxon>
        <taxon>Pleosporomycetidae</taxon>
        <taxon>Pleosporales</taxon>
        <taxon>Pleosporineae</taxon>
        <taxon>Phaeosphaeriaceae</taxon>
        <taxon>Paraphoma</taxon>
    </lineage>
</organism>